<proteinExistence type="predicted"/>
<evidence type="ECO:0000313" key="2">
    <source>
        <dbReference type="Proteomes" id="UP000469440"/>
    </source>
</evidence>
<accession>A0A6N8HVE4</accession>
<keyword evidence="2" id="KW-1185">Reference proteome</keyword>
<sequence length="211" mass="22809">MSDTIAVQSIRDDAFRKYGRVVSGLNCAQLLSRLKKTPCPPDATVYVASDPELEKLDIFGELQNREFGGLPIELGYCNGSNDKLNALEYHRSSEINIAGTELILLLGCLQDVSTAFTYDTGRVEAFLVPAGTAVELYATTLHFAPCSTSTEGFRDAIILPRGTNLPLEAKPAAQGEDALLFAKNKWMIAHPESGLQADGAFVGLQGKNTRV</sequence>
<protein>
    <recommendedName>
        <fullName evidence="3">DUF4867 domain-containing protein</fullName>
    </recommendedName>
</protein>
<comment type="caution">
    <text evidence="1">The sequence shown here is derived from an EMBL/GenBank/DDBJ whole genome shotgun (WGS) entry which is preliminary data.</text>
</comment>
<name>A0A6N8HVE4_9FIRM</name>
<evidence type="ECO:0000313" key="1">
    <source>
        <dbReference type="EMBL" id="MVB09383.1"/>
    </source>
</evidence>
<dbReference type="AlphaFoldDB" id="A0A6N8HVE4"/>
<dbReference type="InterPro" id="IPR032358">
    <property type="entry name" value="DUF4867"/>
</dbReference>
<dbReference type="Proteomes" id="UP000469440">
    <property type="component" value="Unassembled WGS sequence"/>
</dbReference>
<dbReference type="OrthoDB" id="358393at2"/>
<dbReference type="EMBL" id="VWXL01000002">
    <property type="protein sequence ID" value="MVB09383.1"/>
    <property type="molecule type" value="Genomic_DNA"/>
</dbReference>
<organism evidence="1 2">
    <name type="scientific">Caproicibacter fermentans</name>
    <dbReference type="NCBI Taxonomy" id="2576756"/>
    <lineage>
        <taxon>Bacteria</taxon>
        <taxon>Bacillati</taxon>
        <taxon>Bacillota</taxon>
        <taxon>Clostridia</taxon>
        <taxon>Eubacteriales</taxon>
        <taxon>Acutalibacteraceae</taxon>
        <taxon>Caproicibacter</taxon>
    </lineage>
</organism>
<reference evidence="1 2" key="1">
    <citation type="submission" date="2019-09" db="EMBL/GenBank/DDBJ databases">
        <title>Genome sequence of Clostridium sp. EA1.</title>
        <authorList>
            <person name="Poehlein A."/>
            <person name="Bengelsdorf F.R."/>
            <person name="Daniel R."/>
        </authorList>
    </citation>
    <scope>NUCLEOTIDE SEQUENCE [LARGE SCALE GENOMIC DNA]</scope>
    <source>
        <strain evidence="1 2">EA1</strain>
    </source>
</reference>
<dbReference type="Pfam" id="PF16161">
    <property type="entry name" value="DUF4867"/>
    <property type="match status" value="1"/>
</dbReference>
<evidence type="ECO:0008006" key="3">
    <source>
        <dbReference type="Google" id="ProtNLM"/>
    </source>
</evidence>
<gene>
    <name evidence="1" type="ORF">CAFE_00310</name>
</gene>